<evidence type="ECO:0000256" key="1">
    <source>
        <dbReference type="SAM" id="SignalP"/>
    </source>
</evidence>
<proteinExistence type="predicted"/>
<dbReference type="InterPro" id="IPR006170">
    <property type="entry name" value="PBP/GOBP"/>
</dbReference>
<evidence type="ECO:0000313" key="2">
    <source>
        <dbReference type="EMBL" id="CAB3372266.1"/>
    </source>
</evidence>
<dbReference type="AlphaFoldDB" id="A0A8S1D385"/>
<comment type="caution">
    <text evidence="2">The sequence shown here is derived from an EMBL/GenBank/DDBJ whole genome shotgun (WGS) entry which is preliminary data.</text>
</comment>
<gene>
    <name evidence="2" type="ORF">CLODIP_2_CD13268</name>
</gene>
<dbReference type="Pfam" id="PF01395">
    <property type="entry name" value="PBP_GOBP"/>
    <property type="match status" value="1"/>
</dbReference>
<evidence type="ECO:0000313" key="3">
    <source>
        <dbReference type="Proteomes" id="UP000494165"/>
    </source>
</evidence>
<dbReference type="CDD" id="cd23992">
    <property type="entry name" value="PBP_GOBP"/>
    <property type="match status" value="1"/>
</dbReference>
<dbReference type="Proteomes" id="UP000494165">
    <property type="component" value="Unassembled WGS sequence"/>
</dbReference>
<feature type="signal peptide" evidence="1">
    <location>
        <begin position="1"/>
        <end position="19"/>
    </location>
</feature>
<protein>
    <submittedName>
        <fullName evidence="2">Uncharacterized protein</fullName>
    </submittedName>
</protein>
<name>A0A8S1D385_9INSE</name>
<dbReference type="EMBL" id="CADEPI010000071">
    <property type="protein sequence ID" value="CAB3372266.1"/>
    <property type="molecule type" value="Genomic_DNA"/>
</dbReference>
<sequence length="146" mass="17256">MYSPAAFAFFLSELFVARADKADWHKQLAAHRETCITEMKLDKETLKTFKEIRHFNTLEEFPEIDRCLMKCIIEKEVDQSMDDIDKFMEKRIQFAANMTEKLPSDKQQAFLQSMETCKSLREANNCDTVILFFLCKKENYHKLTHA</sequence>
<keyword evidence="1" id="KW-0732">Signal</keyword>
<dbReference type="Gene3D" id="1.10.238.20">
    <property type="entry name" value="Pheromone/general odorant binding protein domain"/>
    <property type="match status" value="1"/>
</dbReference>
<feature type="chain" id="PRO_5035815512" evidence="1">
    <location>
        <begin position="20"/>
        <end position="146"/>
    </location>
</feature>
<dbReference type="GO" id="GO:0005549">
    <property type="term" value="F:odorant binding"/>
    <property type="evidence" value="ECO:0007669"/>
    <property type="project" value="InterPro"/>
</dbReference>
<organism evidence="2 3">
    <name type="scientific">Cloeon dipterum</name>
    <dbReference type="NCBI Taxonomy" id="197152"/>
    <lineage>
        <taxon>Eukaryota</taxon>
        <taxon>Metazoa</taxon>
        <taxon>Ecdysozoa</taxon>
        <taxon>Arthropoda</taxon>
        <taxon>Hexapoda</taxon>
        <taxon>Insecta</taxon>
        <taxon>Pterygota</taxon>
        <taxon>Palaeoptera</taxon>
        <taxon>Ephemeroptera</taxon>
        <taxon>Pisciforma</taxon>
        <taxon>Baetidae</taxon>
        <taxon>Cloeon</taxon>
    </lineage>
</organism>
<accession>A0A8S1D385</accession>
<keyword evidence="3" id="KW-1185">Reference proteome</keyword>
<dbReference type="SUPFAM" id="SSF47565">
    <property type="entry name" value="Insect pheromone/odorant-binding proteins"/>
    <property type="match status" value="1"/>
</dbReference>
<reference evidence="2 3" key="1">
    <citation type="submission" date="2020-04" db="EMBL/GenBank/DDBJ databases">
        <authorList>
            <person name="Alioto T."/>
            <person name="Alioto T."/>
            <person name="Gomez Garrido J."/>
        </authorList>
    </citation>
    <scope>NUCLEOTIDE SEQUENCE [LARGE SCALE GENOMIC DNA]</scope>
</reference>
<dbReference type="InterPro" id="IPR036728">
    <property type="entry name" value="PBP_GOBP_sf"/>
</dbReference>